<protein>
    <submittedName>
        <fullName evidence="3">Uncharacterized protein</fullName>
    </submittedName>
</protein>
<evidence type="ECO:0000256" key="1">
    <source>
        <dbReference type="SAM" id="MobiDB-lite"/>
    </source>
</evidence>
<keyword evidence="4" id="KW-1185">Reference proteome</keyword>
<feature type="transmembrane region" description="Helical" evidence="2">
    <location>
        <begin position="65"/>
        <end position="82"/>
    </location>
</feature>
<comment type="caution">
    <text evidence="3">The sequence shown here is derived from an EMBL/GenBank/DDBJ whole genome shotgun (WGS) entry which is preliminary data.</text>
</comment>
<keyword evidence="2" id="KW-0472">Membrane</keyword>
<accession>A0A5B7J212</accession>
<gene>
    <name evidence="3" type="ORF">E2C01_081334</name>
</gene>
<feature type="compositionally biased region" description="Pro residues" evidence="1">
    <location>
        <begin position="15"/>
        <end position="25"/>
    </location>
</feature>
<proteinExistence type="predicted"/>
<evidence type="ECO:0000256" key="2">
    <source>
        <dbReference type="SAM" id="Phobius"/>
    </source>
</evidence>
<name>A0A5B7J212_PORTR</name>
<dbReference type="AlphaFoldDB" id="A0A5B7J212"/>
<sequence>MHQSVRIRRDTTFHRPPPTVPGPAQPVLPYTRRGGMQGLWLLNRVGLLILSNECRTIITRQSKSSWLFLRALYVGHFLTTWLSYNHNDNSRDGSIVKAFAHLTLLFSSRLLHSRMF</sequence>
<evidence type="ECO:0000313" key="3">
    <source>
        <dbReference type="EMBL" id="MPC86504.1"/>
    </source>
</evidence>
<organism evidence="3 4">
    <name type="scientific">Portunus trituberculatus</name>
    <name type="common">Swimming crab</name>
    <name type="synonym">Neptunus trituberculatus</name>
    <dbReference type="NCBI Taxonomy" id="210409"/>
    <lineage>
        <taxon>Eukaryota</taxon>
        <taxon>Metazoa</taxon>
        <taxon>Ecdysozoa</taxon>
        <taxon>Arthropoda</taxon>
        <taxon>Crustacea</taxon>
        <taxon>Multicrustacea</taxon>
        <taxon>Malacostraca</taxon>
        <taxon>Eumalacostraca</taxon>
        <taxon>Eucarida</taxon>
        <taxon>Decapoda</taxon>
        <taxon>Pleocyemata</taxon>
        <taxon>Brachyura</taxon>
        <taxon>Eubrachyura</taxon>
        <taxon>Portunoidea</taxon>
        <taxon>Portunidae</taxon>
        <taxon>Portuninae</taxon>
        <taxon>Portunus</taxon>
    </lineage>
</organism>
<keyword evidence="2" id="KW-1133">Transmembrane helix</keyword>
<keyword evidence="2" id="KW-0812">Transmembrane</keyword>
<dbReference type="Proteomes" id="UP000324222">
    <property type="component" value="Unassembled WGS sequence"/>
</dbReference>
<dbReference type="EMBL" id="VSRR010071688">
    <property type="protein sequence ID" value="MPC86504.1"/>
    <property type="molecule type" value="Genomic_DNA"/>
</dbReference>
<evidence type="ECO:0000313" key="4">
    <source>
        <dbReference type="Proteomes" id="UP000324222"/>
    </source>
</evidence>
<reference evidence="3 4" key="1">
    <citation type="submission" date="2019-05" db="EMBL/GenBank/DDBJ databases">
        <title>Another draft genome of Portunus trituberculatus and its Hox gene families provides insights of decapod evolution.</title>
        <authorList>
            <person name="Jeong J.-H."/>
            <person name="Song I."/>
            <person name="Kim S."/>
            <person name="Choi T."/>
            <person name="Kim D."/>
            <person name="Ryu S."/>
            <person name="Kim W."/>
        </authorList>
    </citation>
    <scope>NUCLEOTIDE SEQUENCE [LARGE SCALE GENOMIC DNA]</scope>
    <source>
        <tissue evidence="3">Muscle</tissue>
    </source>
</reference>
<feature type="region of interest" description="Disordered" evidence="1">
    <location>
        <begin position="1"/>
        <end position="25"/>
    </location>
</feature>